<organism evidence="2 3">
    <name type="scientific">Globisporangium ultimum (strain ATCC 200006 / CBS 805.95 / DAOM BR144)</name>
    <name type="common">Pythium ultimum</name>
    <dbReference type="NCBI Taxonomy" id="431595"/>
    <lineage>
        <taxon>Eukaryota</taxon>
        <taxon>Sar</taxon>
        <taxon>Stramenopiles</taxon>
        <taxon>Oomycota</taxon>
        <taxon>Peronosporomycetes</taxon>
        <taxon>Pythiales</taxon>
        <taxon>Pythiaceae</taxon>
        <taxon>Globisporangium</taxon>
    </lineage>
</organism>
<dbReference type="STRING" id="431595.K3X076"/>
<dbReference type="InParanoid" id="K3X076"/>
<dbReference type="Gene3D" id="3.40.50.1820">
    <property type="entry name" value="alpha/beta hydrolase"/>
    <property type="match status" value="1"/>
</dbReference>
<reference evidence="2" key="3">
    <citation type="submission" date="2015-02" db="UniProtKB">
        <authorList>
            <consortium name="EnsemblProtists"/>
        </authorList>
    </citation>
    <scope>IDENTIFICATION</scope>
    <source>
        <strain evidence="2">DAOM BR144</strain>
    </source>
</reference>
<dbReference type="HOGENOM" id="CLU_063575_0_0_1"/>
<protein>
    <recommendedName>
        <fullName evidence="1">AB hydrolase-1 domain-containing protein</fullName>
    </recommendedName>
</protein>
<name>K3X076_GLOUD</name>
<proteinExistence type="predicted"/>
<dbReference type="EnsemblProtists" id="PYU1_T010625">
    <property type="protein sequence ID" value="PYU1_T010625"/>
    <property type="gene ID" value="PYU1_G010602"/>
</dbReference>
<dbReference type="AlphaFoldDB" id="K3X076"/>
<reference evidence="3" key="2">
    <citation type="submission" date="2010-04" db="EMBL/GenBank/DDBJ databases">
        <authorList>
            <person name="Buell R."/>
            <person name="Hamilton J."/>
            <person name="Hostetler J."/>
        </authorList>
    </citation>
    <scope>NUCLEOTIDE SEQUENCE [LARGE SCALE GENOMIC DNA]</scope>
    <source>
        <strain evidence="3">DAOM:BR144</strain>
    </source>
</reference>
<dbReference type="eggNOG" id="ENOG502S7ZY">
    <property type="taxonomic scope" value="Eukaryota"/>
</dbReference>
<dbReference type="InterPro" id="IPR029058">
    <property type="entry name" value="AB_hydrolase_fold"/>
</dbReference>
<feature type="domain" description="AB hydrolase-1" evidence="1">
    <location>
        <begin position="7"/>
        <end position="280"/>
    </location>
</feature>
<dbReference type="Proteomes" id="UP000019132">
    <property type="component" value="Unassembled WGS sequence"/>
</dbReference>
<evidence type="ECO:0000259" key="1">
    <source>
        <dbReference type="Pfam" id="PF12697"/>
    </source>
</evidence>
<keyword evidence="3" id="KW-1185">Reference proteome</keyword>
<dbReference type="EMBL" id="GL376596">
    <property type="status" value="NOT_ANNOTATED_CDS"/>
    <property type="molecule type" value="Genomic_DNA"/>
</dbReference>
<dbReference type="VEuPathDB" id="FungiDB:PYU1_G010602"/>
<evidence type="ECO:0000313" key="3">
    <source>
        <dbReference type="Proteomes" id="UP000019132"/>
    </source>
</evidence>
<accession>K3X076</accession>
<reference evidence="3" key="1">
    <citation type="journal article" date="2010" name="Genome Biol.">
        <title>Genome sequence of the necrotrophic plant pathogen Pythium ultimum reveals original pathogenicity mechanisms and effector repertoire.</title>
        <authorList>
            <person name="Levesque C.A."/>
            <person name="Brouwer H."/>
            <person name="Cano L."/>
            <person name="Hamilton J.P."/>
            <person name="Holt C."/>
            <person name="Huitema E."/>
            <person name="Raffaele S."/>
            <person name="Robideau G.P."/>
            <person name="Thines M."/>
            <person name="Win J."/>
            <person name="Zerillo M.M."/>
            <person name="Beakes G.W."/>
            <person name="Boore J.L."/>
            <person name="Busam D."/>
            <person name="Dumas B."/>
            <person name="Ferriera S."/>
            <person name="Fuerstenberg S.I."/>
            <person name="Gachon C.M."/>
            <person name="Gaulin E."/>
            <person name="Govers F."/>
            <person name="Grenville-Briggs L."/>
            <person name="Horner N."/>
            <person name="Hostetler J."/>
            <person name="Jiang R.H."/>
            <person name="Johnson J."/>
            <person name="Krajaejun T."/>
            <person name="Lin H."/>
            <person name="Meijer H.J."/>
            <person name="Moore B."/>
            <person name="Morris P."/>
            <person name="Phuntmart V."/>
            <person name="Puiu D."/>
            <person name="Shetty J."/>
            <person name="Stajich J.E."/>
            <person name="Tripathy S."/>
            <person name="Wawra S."/>
            <person name="van West P."/>
            <person name="Whitty B.R."/>
            <person name="Coutinho P.M."/>
            <person name="Henrissat B."/>
            <person name="Martin F."/>
            <person name="Thomas P.D."/>
            <person name="Tyler B.M."/>
            <person name="De Vries R.P."/>
            <person name="Kamoun S."/>
            <person name="Yandell M."/>
            <person name="Tisserat N."/>
            <person name="Buell C.R."/>
        </authorList>
    </citation>
    <scope>NUCLEOTIDE SEQUENCE</scope>
    <source>
        <strain evidence="3">DAOM:BR144</strain>
    </source>
</reference>
<dbReference type="SUPFAM" id="SSF53474">
    <property type="entry name" value="alpha/beta-Hydrolases"/>
    <property type="match status" value="1"/>
</dbReference>
<dbReference type="InterPro" id="IPR000073">
    <property type="entry name" value="AB_hydrolase_1"/>
</dbReference>
<dbReference type="OMA" id="RSKIHNG"/>
<evidence type="ECO:0000313" key="2">
    <source>
        <dbReference type="EnsemblProtists" id="PYU1_T010625"/>
    </source>
</evidence>
<sequence>MAAPATFLFAHGGGLCKQAWDPIIRRMQQQFATSGAAGSNFVTFDFPYHGAKRDESVKPRVFYPSKESPRVVHPGNAWSALTAQETAHQALQLRREANKTNQPLIGIGHSMGAVGLWLTEINHPGTFDGLVLFEPIYGIKTPEFNMAVDFIVARTLERESQWPSREAAVAHFEALPNFAAWNRESLASYLEGAIVEQSDGSVVLACRPQIEAAFYCGMPLLLSRAEAGKAKCRIALLGGGRSRSFAQEAFQPMVNAMPHIYSILDPVPKTSHAMVMEDPEVATQRILMAVGQFTRRE</sequence>
<dbReference type="Pfam" id="PF12697">
    <property type="entry name" value="Abhydrolase_6"/>
    <property type="match status" value="1"/>
</dbReference>